<dbReference type="PANTHER" id="PTHR33393:SF13">
    <property type="entry name" value="PGA BIOSYNTHESIS PROTEIN CAPA"/>
    <property type="match status" value="1"/>
</dbReference>
<dbReference type="EMBL" id="JBHSXX010000001">
    <property type="protein sequence ID" value="MFC6865923.1"/>
    <property type="molecule type" value="Genomic_DNA"/>
</dbReference>
<comment type="similarity">
    <text evidence="1">Belongs to the CapA family.</text>
</comment>
<protein>
    <submittedName>
        <fullName evidence="3">CapA family protein</fullName>
    </submittedName>
</protein>
<organism evidence="3 4">
    <name type="scientific">Haloechinothrix salitolerans</name>
    <dbReference type="NCBI Taxonomy" id="926830"/>
    <lineage>
        <taxon>Bacteria</taxon>
        <taxon>Bacillati</taxon>
        <taxon>Actinomycetota</taxon>
        <taxon>Actinomycetes</taxon>
        <taxon>Pseudonocardiales</taxon>
        <taxon>Pseudonocardiaceae</taxon>
        <taxon>Haloechinothrix</taxon>
    </lineage>
</organism>
<dbReference type="InterPro" id="IPR029052">
    <property type="entry name" value="Metallo-depent_PP-like"/>
</dbReference>
<accession>A0ABW2BUS7</accession>
<dbReference type="Gene3D" id="3.60.21.10">
    <property type="match status" value="1"/>
</dbReference>
<dbReference type="CDD" id="cd07381">
    <property type="entry name" value="MPP_CapA"/>
    <property type="match status" value="1"/>
</dbReference>
<evidence type="ECO:0000313" key="4">
    <source>
        <dbReference type="Proteomes" id="UP001596337"/>
    </source>
</evidence>
<name>A0ABW2BUS7_9PSEU</name>
<evidence type="ECO:0000313" key="3">
    <source>
        <dbReference type="EMBL" id="MFC6865923.1"/>
    </source>
</evidence>
<gene>
    <name evidence="3" type="ORF">ACFQGD_02045</name>
</gene>
<dbReference type="SMART" id="SM00854">
    <property type="entry name" value="PGA_cap"/>
    <property type="match status" value="1"/>
</dbReference>
<comment type="caution">
    <text evidence="3">The sequence shown here is derived from an EMBL/GenBank/DDBJ whole genome shotgun (WGS) entry which is preliminary data.</text>
</comment>
<dbReference type="RefSeq" id="WP_345402567.1">
    <property type="nucleotide sequence ID" value="NZ_BAABLA010000111.1"/>
</dbReference>
<reference evidence="4" key="1">
    <citation type="journal article" date="2019" name="Int. J. Syst. Evol. Microbiol.">
        <title>The Global Catalogue of Microorganisms (GCM) 10K type strain sequencing project: providing services to taxonomists for standard genome sequencing and annotation.</title>
        <authorList>
            <consortium name="The Broad Institute Genomics Platform"/>
            <consortium name="The Broad Institute Genome Sequencing Center for Infectious Disease"/>
            <person name="Wu L."/>
            <person name="Ma J."/>
        </authorList>
    </citation>
    <scope>NUCLEOTIDE SEQUENCE [LARGE SCALE GENOMIC DNA]</scope>
    <source>
        <strain evidence="4">KCTC 32255</strain>
    </source>
</reference>
<dbReference type="InterPro" id="IPR052169">
    <property type="entry name" value="CW_Biosynth-Accessory"/>
</dbReference>
<proteinExistence type="inferred from homology"/>
<feature type="domain" description="Capsule synthesis protein CapA" evidence="2">
    <location>
        <begin position="5"/>
        <end position="246"/>
    </location>
</feature>
<evidence type="ECO:0000259" key="2">
    <source>
        <dbReference type="SMART" id="SM00854"/>
    </source>
</evidence>
<dbReference type="PANTHER" id="PTHR33393">
    <property type="entry name" value="POLYGLUTAMINE SYNTHESIS ACCESSORY PROTEIN RV0574C-RELATED"/>
    <property type="match status" value="1"/>
</dbReference>
<dbReference type="Pfam" id="PF09587">
    <property type="entry name" value="PGA_cap"/>
    <property type="match status" value="1"/>
</dbReference>
<dbReference type="InterPro" id="IPR019079">
    <property type="entry name" value="Capsule_synth_CapA"/>
</dbReference>
<dbReference type="Proteomes" id="UP001596337">
    <property type="component" value="Unassembled WGS sequence"/>
</dbReference>
<keyword evidence="4" id="KW-1185">Reference proteome</keyword>
<evidence type="ECO:0000256" key="1">
    <source>
        <dbReference type="ARBA" id="ARBA00005662"/>
    </source>
</evidence>
<sequence>MRPVRLALAGDTMLGRGVAERLHEVGPPGLFAPEVRTIMAEADLVVLNLECCVSQRGARWDPGRKPFHFRAPPRAVETLTWLGVDCVTLANNHALDYGVKALTDTITHLEQAGIQWVGAGPDAEAARAGTVLHAHGQRVGVLGVADHPSDFAAGVDRPGTAYADLWTGVTDWLTDRVRSLAAANDIVLVTPHWGPNMTSSPIRHVRRAARTLVDAGATLIAGHSAHVVHGVANRVLYDLGDFIDDYVVDPVLRNDLSLLFLVDVDADGPVRLEACPLTLEPAYTRLARGLDVRWLRSRFTSACRELGTPVNWHDGRLVVEWR</sequence>
<dbReference type="SUPFAM" id="SSF56300">
    <property type="entry name" value="Metallo-dependent phosphatases"/>
    <property type="match status" value="1"/>
</dbReference>